<evidence type="ECO:0000313" key="10">
    <source>
        <dbReference type="Proteomes" id="UP000778970"/>
    </source>
</evidence>
<keyword evidence="10" id="KW-1185">Reference proteome</keyword>
<proteinExistence type="inferred from homology"/>
<dbReference type="RefSeq" id="WP_027288411.1">
    <property type="nucleotide sequence ID" value="NZ_NRRE01000027.1"/>
</dbReference>
<dbReference type="PROSITE" id="PS00588">
    <property type="entry name" value="FLAGELLA_BB_ROD"/>
    <property type="match status" value="1"/>
</dbReference>
<evidence type="ECO:0000256" key="4">
    <source>
        <dbReference type="ARBA" id="ARBA00023143"/>
    </source>
</evidence>
<evidence type="ECO:0000256" key="7">
    <source>
        <dbReference type="SAM" id="MobiDB-lite"/>
    </source>
</evidence>
<organism evidence="9 10">
    <name type="scientific">Rhodovibrio salinarum</name>
    <dbReference type="NCBI Taxonomy" id="1087"/>
    <lineage>
        <taxon>Bacteria</taxon>
        <taxon>Pseudomonadati</taxon>
        <taxon>Pseudomonadota</taxon>
        <taxon>Alphaproteobacteria</taxon>
        <taxon>Rhodospirillales</taxon>
        <taxon>Rhodovibrionaceae</taxon>
        <taxon>Rhodovibrio</taxon>
    </lineage>
</organism>
<reference evidence="9" key="2">
    <citation type="journal article" date="2020" name="Microorganisms">
        <title>Osmotic Adaptation and Compatible Solute Biosynthesis of Phototrophic Bacteria as Revealed from Genome Analyses.</title>
        <authorList>
            <person name="Imhoff J.F."/>
            <person name="Rahn T."/>
            <person name="Kunzel S."/>
            <person name="Keller A."/>
            <person name="Neulinger S.C."/>
        </authorList>
    </citation>
    <scope>NUCLEOTIDE SEQUENCE</scope>
    <source>
        <strain evidence="9">DSM 9154</strain>
    </source>
</reference>
<dbReference type="NCBIfam" id="TIGR01395">
    <property type="entry name" value="FlgC"/>
    <property type="match status" value="1"/>
</dbReference>
<evidence type="ECO:0000256" key="5">
    <source>
        <dbReference type="ARBA" id="ARBA00025933"/>
    </source>
</evidence>
<dbReference type="GO" id="GO:0071978">
    <property type="term" value="P:bacterial-type flagellum-dependent swarming motility"/>
    <property type="evidence" value="ECO:0007669"/>
    <property type="project" value="TreeGrafter"/>
</dbReference>
<comment type="subunit">
    <text evidence="5 6">The basal body constitutes a major portion of the flagellar organelle and consists of four rings (L,P,S, and M) mounted on a central rod. The rod consists of about 26 subunits of FlgG in the distal portion, and FlgB, FlgC and FlgF are thought to build up the proximal portion of the rod with about 6 subunits each.</text>
</comment>
<name>A0A934V0M4_9PROT</name>
<feature type="domain" description="Flagellar basal-body/hook protein C-terminal" evidence="8">
    <location>
        <begin position="89"/>
        <end position="133"/>
    </location>
</feature>
<dbReference type="Pfam" id="PF06429">
    <property type="entry name" value="Flg_bbr_C"/>
    <property type="match status" value="1"/>
</dbReference>
<dbReference type="InterPro" id="IPR019776">
    <property type="entry name" value="Flagellar_basal_body_rod_CS"/>
</dbReference>
<keyword evidence="9" id="KW-0282">Flagellum</keyword>
<dbReference type="InterPro" id="IPR006299">
    <property type="entry name" value="FlgC"/>
</dbReference>
<dbReference type="EMBL" id="NRRE01000027">
    <property type="protein sequence ID" value="MBK1698412.1"/>
    <property type="molecule type" value="Genomic_DNA"/>
</dbReference>
<dbReference type="PANTHER" id="PTHR30435">
    <property type="entry name" value="FLAGELLAR PROTEIN"/>
    <property type="match status" value="1"/>
</dbReference>
<comment type="similarity">
    <text evidence="2">Belongs to the flagella basal body rod proteins family.</text>
</comment>
<evidence type="ECO:0000313" key="9">
    <source>
        <dbReference type="EMBL" id="MBK1698412.1"/>
    </source>
</evidence>
<dbReference type="InterPro" id="IPR010930">
    <property type="entry name" value="Flg_bb/hook_C_dom"/>
</dbReference>
<gene>
    <name evidence="9" type="primary">flgC</name>
    <name evidence="9" type="ORF">CKO21_14280</name>
</gene>
<evidence type="ECO:0000256" key="6">
    <source>
        <dbReference type="RuleBase" id="RU362062"/>
    </source>
</evidence>
<dbReference type="PANTHER" id="PTHR30435:SF2">
    <property type="entry name" value="FLAGELLAR BASAL-BODY ROD PROTEIN FLGC"/>
    <property type="match status" value="1"/>
</dbReference>
<evidence type="ECO:0000256" key="3">
    <source>
        <dbReference type="ARBA" id="ARBA00017941"/>
    </source>
</evidence>
<comment type="subcellular location">
    <subcellularLocation>
        <location evidence="1 6">Bacterial flagellum basal body</location>
    </subcellularLocation>
</comment>
<keyword evidence="9" id="KW-0966">Cell projection</keyword>
<evidence type="ECO:0000259" key="8">
    <source>
        <dbReference type="Pfam" id="PF06429"/>
    </source>
</evidence>
<keyword evidence="9" id="KW-0969">Cilium</keyword>
<accession>A0A934V0M4</accession>
<dbReference type="Proteomes" id="UP000778970">
    <property type="component" value="Unassembled WGS sequence"/>
</dbReference>
<dbReference type="AlphaFoldDB" id="A0A934V0M4"/>
<feature type="region of interest" description="Disordered" evidence="7">
    <location>
        <begin position="71"/>
        <end position="90"/>
    </location>
</feature>
<keyword evidence="4 6" id="KW-0975">Bacterial flagellum</keyword>
<evidence type="ECO:0000256" key="2">
    <source>
        <dbReference type="ARBA" id="ARBA00009677"/>
    </source>
</evidence>
<evidence type="ECO:0000256" key="1">
    <source>
        <dbReference type="ARBA" id="ARBA00004117"/>
    </source>
</evidence>
<reference evidence="9" key="1">
    <citation type="submission" date="2017-08" db="EMBL/GenBank/DDBJ databases">
        <authorList>
            <person name="Imhoff J.F."/>
            <person name="Rahn T."/>
            <person name="Kuenzel S."/>
            <person name="Neulinger S.C."/>
        </authorList>
    </citation>
    <scope>NUCLEOTIDE SEQUENCE</scope>
    <source>
        <strain evidence="9">DSM 9154</strain>
    </source>
</reference>
<dbReference type="GO" id="GO:0030694">
    <property type="term" value="C:bacterial-type flagellum basal body, rod"/>
    <property type="evidence" value="ECO:0007669"/>
    <property type="project" value="UniProtKB-UniRule"/>
</dbReference>
<sequence>MDLSKVLHISAAGMKAQGVRLRVLSENVANADSVARTPDGEPYRRKLVTFANEVNKELGINQVKIDQIEPDPSEFGQEYRPGHPAANEEGYIQTPNVNSLIEMSDMREAQRSYEANLKVIESSRTMLSRTIDLLR</sequence>
<comment type="caution">
    <text evidence="9">The sequence shown here is derived from an EMBL/GenBank/DDBJ whole genome shotgun (WGS) entry which is preliminary data.</text>
</comment>
<protein>
    <recommendedName>
        <fullName evidence="3 6">Flagellar basal-body rod protein FlgC</fullName>
    </recommendedName>
</protein>